<dbReference type="InterPro" id="IPR039774">
    <property type="entry name" value="Sin3-like"/>
</dbReference>
<keyword evidence="3 4" id="KW-0539">Nucleus</keyword>
<dbReference type="SUPFAM" id="SSF47762">
    <property type="entry name" value="PAH2 domain"/>
    <property type="match status" value="1"/>
</dbReference>
<dbReference type="Pfam" id="PF02671">
    <property type="entry name" value="PAH"/>
    <property type="match status" value="1"/>
</dbReference>
<evidence type="ECO:0000256" key="1">
    <source>
        <dbReference type="ARBA" id="ARBA00004123"/>
    </source>
</evidence>
<organism evidence="5 6">
    <name type="scientific">Stylosanthes scabra</name>
    <dbReference type="NCBI Taxonomy" id="79078"/>
    <lineage>
        <taxon>Eukaryota</taxon>
        <taxon>Viridiplantae</taxon>
        <taxon>Streptophyta</taxon>
        <taxon>Embryophyta</taxon>
        <taxon>Tracheophyta</taxon>
        <taxon>Spermatophyta</taxon>
        <taxon>Magnoliopsida</taxon>
        <taxon>eudicotyledons</taxon>
        <taxon>Gunneridae</taxon>
        <taxon>Pentapetalae</taxon>
        <taxon>rosids</taxon>
        <taxon>fabids</taxon>
        <taxon>Fabales</taxon>
        <taxon>Fabaceae</taxon>
        <taxon>Papilionoideae</taxon>
        <taxon>50 kb inversion clade</taxon>
        <taxon>dalbergioids sensu lato</taxon>
        <taxon>Dalbergieae</taxon>
        <taxon>Pterocarpus clade</taxon>
        <taxon>Stylosanthes</taxon>
    </lineage>
</organism>
<comment type="caution">
    <text evidence="5">The sequence shown here is derived from an EMBL/GenBank/DDBJ whole genome shotgun (WGS) entry which is preliminary data.</text>
</comment>
<dbReference type="PANTHER" id="PTHR12346:SF0">
    <property type="entry name" value="SIN3A, ISOFORM G"/>
    <property type="match status" value="1"/>
</dbReference>
<comment type="subcellular location">
    <subcellularLocation>
        <location evidence="1 4">Nucleus</location>
    </subcellularLocation>
</comment>
<keyword evidence="2" id="KW-0678">Repressor</keyword>
<keyword evidence="6" id="KW-1185">Reference proteome</keyword>
<gene>
    <name evidence="5" type="ORF">PIB30_002567</name>
</gene>
<proteinExistence type="predicted"/>
<evidence type="ECO:0000313" key="5">
    <source>
        <dbReference type="EMBL" id="MED6215878.1"/>
    </source>
</evidence>
<dbReference type="PANTHER" id="PTHR12346">
    <property type="entry name" value="SIN3B-RELATED"/>
    <property type="match status" value="1"/>
</dbReference>
<dbReference type="InterPro" id="IPR036600">
    <property type="entry name" value="PAH_sf"/>
</dbReference>
<dbReference type="InterPro" id="IPR003822">
    <property type="entry name" value="PAH"/>
</dbReference>
<dbReference type="EMBL" id="JASCZI010271865">
    <property type="protein sequence ID" value="MED6215878.1"/>
    <property type="molecule type" value="Genomic_DNA"/>
</dbReference>
<evidence type="ECO:0000256" key="2">
    <source>
        <dbReference type="ARBA" id="ARBA00022491"/>
    </source>
</evidence>
<protein>
    <submittedName>
        <fullName evidence="5">Uncharacterized protein</fullName>
    </submittedName>
</protein>
<dbReference type="Gene3D" id="1.20.1160.11">
    <property type="entry name" value="Paired amphipathic helix"/>
    <property type="match status" value="1"/>
</dbReference>
<accession>A0ABU6Z3J5</accession>
<evidence type="ECO:0000313" key="6">
    <source>
        <dbReference type="Proteomes" id="UP001341840"/>
    </source>
</evidence>
<evidence type="ECO:0000256" key="3">
    <source>
        <dbReference type="ARBA" id="ARBA00023242"/>
    </source>
</evidence>
<dbReference type="PROSITE" id="PS51477">
    <property type="entry name" value="PAH"/>
    <property type="match status" value="1"/>
</dbReference>
<name>A0ABU6Z3J5_9FABA</name>
<reference evidence="5 6" key="1">
    <citation type="journal article" date="2023" name="Plants (Basel)">
        <title>Bridging the Gap: Combining Genomics and Transcriptomics Approaches to Understand Stylosanthes scabra, an Orphan Legume from the Brazilian Caatinga.</title>
        <authorList>
            <person name="Ferreira-Neto J.R.C."/>
            <person name="da Silva M.D."/>
            <person name="Binneck E."/>
            <person name="de Melo N.F."/>
            <person name="da Silva R.H."/>
            <person name="de Melo A.L.T.M."/>
            <person name="Pandolfi V."/>
            <person name="Bustamante F.O."/>
            <person name="Brasileiro-Vidal A.C."/>
            <person name="Benko-Iseppon A.M."/>
        </authorList>
    </citation>
    <scope>NUCLEOTIDE SEQUENCE [LARGE SCALE GENOMIC DNA]</scope>
    <source>
        <tissue evidence="5">Leaves</tissue>
    </source>
</reference>
<sequence length="158" mass="18155">MEILMNSGILENLSNVVDLSNRNELEIKKTLKDNVFANDHEKYIEFVKKLFEFKSRRIDGANFLTTVEELLAGHTDLILRFKTFAIRYDEQFSNNKQVLNNIKIRLGGNKDIYKSVFQHASLCVCHEQAMKACFWSSSILVSNFLGFVSEDLLNAQGL</sequence>
<evidence type="ECO:0000256" key="4">
    <source>
        <dbReference type="PROSITE-ProRule" id="PRU00810"/>
    </source>
</evidence>
<dbReference type="Proteomes" id="UP001341840">
    <property type="component" value="Unassembled WGS sequence"/>
</dbReference>